<name>C5FXQ4_ARTOC</name>
<keyword evidence="2" id="KW-1185">Reference proteome</keyword>
<evidence type="ECO:0000313" key="2">
    <source>
        <dbReference type="Proteomes" id="UP000002035"/>
    </source>
</evidence>
<evidence type="ECO:0000313" key="1">
    <source>
        <dbReference type="EMBL" id="EEQ35094.1"/>
    </source>
</evidence>
<dbReference type="OrthoDB" id="4206915at2759"/>
<dbReference type="RefSeq" id="XP_002844130.1">
    <property type="nucleotide sequence ID" value="XM_002844084.1"/>
</dbReference>
<accession>C5FXQ4</accession>
<proteinExistence type="predicted"/>
<dbReference type="eggNOG" id="ENOG502T9VQ">
    <property type="taxonomic scope" value="Eukaryota"/>
</dbReference>
<dbReference type="EMBL" id="DS995707">
    <property type="protein sequence ID" value="EEQ35094.1"/>
    <property type="molecule type" value="Genomic_DNA"/>
</dbReference>
<dbReference type="GeneID" id="9227622"/>
<dbReference type="AlphaFoldDB" id="C5FXQ4"/>
<gene>
    <name evidence="1" type="ORF">MCYG_07913</name>
</gene>
<reference evidence="2" key="1">
    <citation type="journal article" date="2012" name="MBio">
        <title>Comparative genome analysis of Trichophyton rubrum and related dermatophytes reveals candidate genes involved in infection.</title>
        <authorList>
            <person name="Martinez D.A."/>
            <person name="Oliver B.G."/>
            <person name="Graeser Y."/>
            <person name="Goldberg J.M."/>
            <person name="Li W."/>
            <person name="Martinez-Rossi N.M."/>
            <person name="Monod M."/>
            <person name="Shelest E."/>
            <person name="Barton R.C."/>
            <person name="Birch E."/>
            <person name="Brakhage A.A."/>
            <person name="Chen Z."/>
            <person name="Gurr S.J."/>
            <person name="Heiman D."/>
            <person name="Heitman J."/>
            <person name="Kosti I."/>
            <person name="Rossi A."/>
            <person name="Saif S."/>
            <person name="Samalova M."/>
            <person name="Saunders C.W."/>
            <person name="Shea T."/>
            <person name="Summerbell R.C."/>
            <person name="Xu J."/>
            <person name="Young S."/>
            <person name="Zeng Q."/>
            <person name="Birren B.W."/>
            <person name="Cuomo C.A."/>
            <person name="White T.C."/>
        </authorList>
    </citation>
    <scope>NUCLEOTIDE SEQUENCE [LARGE SCALE GENOMIC DNA]</scope>
    <source>
        <strain evidence="2">ATCC MYA-4605 / CBS 113480</strain>
    </source>
</reference>
<organism evidence="1 2">
    <name type="scientific">Arthroderma otae (strain ATCC MYA-4605 / CBS 113480)</name>
    <name type="common">Microsporum canis</name>
    <dbReference type="NCBI Taxonomy" id="554155"/>
    <lineage>
        <taxon>Eukaryota</taxon>
        <taxon>Fungi</taxon>
        <taxon>Dikarya</taxon>
        <taxon>Ascomycota</taxon>
        <taxon>Pezizomycotina</taxon>
        <taxon>Eurotiomycetes</taxon>
        <taxon>Eurotiomycetidae</taxon>
        <taxon>Onygenales</taxon>
        <taxon>Arthrodermataceae</taxon>
        <taxon>Microsporum</taxon>
    </lineage>
</organism>
<dbReference type="HOGENOM" id="CLU_1455384_0_0_1"/>
<sequence>MTTEDKGIQQSVESHALTEEIVTATRQWDISKAIDTALADFAADALRPLTTEPPNRPETSGTYFPFRPLEKIAAAENVIKAWMANRSNIERAGIKPEKKATALPQGYLSAWCPIVINPMPRAGTLRGIAPDKKGLAVVIALGRLTHENGLFLGEEIEMDSGEDVIFSGGESITFPGGGGGLAILLLLNT</sequence>
<dbReference type="Proteomes" id="UP000002035">
    <property type="component" value="Unassembled WGS sequence"/>
</dbReference>
<protein>
    <submittedName>
        <fullName evidence="1">Uncharacterized protein</fullName>
    </submittedName>
</protein>
<dbReference type="VEuPathDB" id="FungiDB:MCYG_07913"/>